<dbReference type="SUPFAM" id="SSF47384">
    <property type="entry name" value="Homodimeric domain of signal transducing histidine kinase"/>
    <property type="match status" value="1"/>
</dbReference>
<evidence type="ECO:0000256" key="3">
    <source>
        <dbReference type="ARBA" id="ARBA00012438"/>
    </source>
</evidence>
<feature type="transmembrane region" description="Helical" evidence="10">
    <location>
        <begin position="196"/>
        <end position="219"/>
    </location>
</feature>
<evidence type="ECO:0000256" key="8">
    <source>
        <dbReference type="ARBA" id="ARBA00022840"/>
    </source>
</evidence>
<keyword evidence="7" id="KW-0418">Kinase</keyword>
<gene>
    <name evidence="13" type="primary">zraS_2</name>
    <name evidence="13" type="ORF">CA12_31480</name>
</gene>
<evidence type="ECO:0000256" key="2">
    <source>
        <dbReference type="ARBA" id="ARBA00004370"/>
    </source>
</evidence>
<accession>A0A517PCC1</accession>
<evidence type="ECO:0000256" key="9">
    <source>
        <dbReference type="ARBA" id="ARBA00023012"/>
    </source>
</evidence>
<dbReference type="SUPFAM" id="SSF55874">
    <property type="entry name" value="ATPase domain of HSP90 chaperone/DNA topoisomerase II/histidine kinase"/>
    <property type="match status" value="1"/>
</dbReference>
<dbReference type="Pfam" id="PF00512">
    <property type="entry name" value="HisKA"/>
    <property type="match status" value="1"/>
</dbReference>
<sequence length="549" mass="59609">MFFARSLRLRLYGGVALAAAMLVLLSGAALVTLNQSHQATREIYARLTNLPNRAALDRAVDNLQAHTLPQNAPPTREVAEGLQREVRGLLAAAEQARVMMIRDYDAAPLGSPQRGQWVVAGPVLGTIGNRFNSMAAVANVLVPPSGQEFDRKKTDAARAELFRLAVLSKSELHAIPDPHVNLHRSLSQHHRHHRRLLLWVIGLTALVVLGCGWLVYYGYRRLGVPLRDLHRSARQIAGGDVGHRVKQWYNDEVGELVGAVNHMADRFSEMNEELDRRVYEQSRQLVRSERLAGVGTLSAGLAHEINNPLSAIGMAAQSLTQRSASLLSGCSAQERALAERYLEMIARETDRCSGITRKLLTFAKGNGGVREPTDVRTLAEEVLEMVRPMSKYADRRVEFDPGPAGCVGVAATGAGGPEDRAGGSIAHVNGPEIKQVLLNLTLNALEATPDGGAVTLRVRPGADAVEVSVEDTGCGMTDEVREHLFEPFFTRRGDGTGTGLGLSMTHRIVTDHGGTIEADSDGEGRGSVFRVRLPRQVAEPARRPLRKAA</sequence>
<dbReference type="EC" id="2.7.13.3" evidence="3"/>
<dbReference type="Pfam" id="PF02518">
    <property type="entry name" value="HATPase_c"/>
    <property type="match status" value="1"/>
</dbReference>
<proteinExistence type="predicted"/>
<dbReference type="InterPro" id="IPR004358">
    <property type="entry name" value="Sig_transdc_His_kin-like_C"/>
</dbReference>
<dbReference type="InterPro" id="IPR036097">
    <property type="entry name" value="HisK_dim/P_sf"/>
</dbReference>
<dbReference type="SUPFAM" id="SSF158472">
    <property type="entry name" value="HAMP domain-like"/>
    <property type="match status" value="1"/>
</dbReference>
<organism evidence="13 14">
    <name type="scientific">Alienimonas californiensis</name>
    <dbReference type="NCBI Taxonomy" id="2527989"/>
    <lineage>
        <taxon>Bacteria</taxon>
        <taxon>Pseudomonadati</taxon>
        <taxon>Planctomycetota</taxon>
        <taxon>Planctomycetia</taxon>
        <taxon>Planctomycetales</taxon>
        <taxon>Planctomycetaceae</taxon>
        <taxon>Alienimonas</taxon>
    </lineage>
</organism>
<keyword evidence="9" id="KW-0902">Two-component regulatory system</keyword>
<dbReference type="CDD" id="cd00082">
    <property type="entry name" value="HisKA"/>
    <property type="match status" value="1"/>
</dbReference>
<keyword evidence="10" id="KW-1133">Transmembrane helix</keyword>
<evidence type="ECO:0000256" key="4">
    <source>
        <dbReference type="ARBA" id="ARBA00022553"/>
    </source>
</evidence>
<dbReference type="SMART" id="SM00388">
    <property type="entry name" value="HisKA"/>
    <property type="match status" value="1"/>
</dbReference>
<dbReference type="Gene3D" id="1.10.287.130">
    <property type="match status" value="1"/>
</dbReference>
<dbReference type="EMBL" id="CP036265">
    <property type="protein sequence ID" value="QDT17037.1"/>
    <property type="molecule type" value="Genomic_DNA"/>
</dbReference>
<dbReference type="AlphaFoldDB" id="A0A517PCC1"/>
<dbReference type="Gene3D" id="3.30.565.10">
    <property type="entry name" value="Histidine kinase-like ATPase, C-terminal domain"/>
    <property type="match status" value="1"/>
</dbReference>
<dbReference type="InterPro" id="IPR003594">
    <property type="entry name" value="HATPase_dom"/>
</dbReference>
<feature type="domain" description="HAMP" evidence="12">
    <location>
        <begin position="220"/>
        <end position="272"/>
    </location>
</feature>
<dbReference type="SMART" id="SM00387">
    <property type="entry name" value="HATPase_c"/>
    <property type="match status" value="1"/>
</dbReference>
<dbReference type="PANTHER" id="PTHR43065">
    <property type="entry name" value="SENSOR HISTIDINE KINASE"/>
    <property type="match status" value="1"/>
</dbReference>
<keyword evidence="8" id="KW-0067">ATP-binding</keyword>
<evidence type="ECO:0000256" key="10">
    <source>
        <dbReference type="SAM" id="Phobius"/>
    </source>
</evidence>
<dbReference type="SMART" id="SM00304">
    <property type="entry name" value="HAMP"/>
    <property type="match status" value="1"/>
</dbReference>
<evidence type="ECO:0000256" key="7">
    <source>
        <dbReference type="ARBA" id="ARBA00022777"/>
    </source>
</evidence>
<dbReference type="InterPro" id="IPR003661">
    <property type="entry name" value="HisK_dim/P_dom"/>
</dbReference>
<name>A0A517PCC1_9PLAN</name>
<evidence type="ECO:0000256" key="1">
    <source>
        <dbReference type="ARBA" id="ARBA00000085"/>
    </source>
</evidence>
<dbReference type="Pfam" id="PF00672">
    <property type="entry name" value="HAMP"/>
    <property type="match status" value="1"/>
</dbReference>
<keyword evidence="4" id="KW-0597">Phosphoprotein</keyword>
<dbReference type="Gene3D" id="6.10.340.10">
    <property type="match status" value="1"/>
</dbReference>
<evidence type="ECO:0000313" key="13">
    <source>
        <dbReference type="EMBL" id="QDT17037.1"/>
    </source>
</evidence>
<feature type="domain" description="Histidine kinase" evidence="11">
    <location>
        <begin position="300"/>
        <end position="537"/>
    </location>
</feature>
<evidence type="ECO:0000259" key="12">
    <source>
        <dbReference type="PROSITE" id="PS50885"/>
    </source>
</evidence>
<dbReference type="InterPro" id="IPR003660">
    <property type="entry name" value="HAMP_dom"/>
</dbReference>
<evidence type="ECO:0000256" key="6">
    <source>
        <dbReference type="ARBA" id="ARBA00022741"/>
    </source>
</evidence>
<dbReference type="RefSeq" id="WP_145359945.1">
    <property type="nucleotide sequence ID" value="NZ_CP036265.1"/>
</dbReference>
<keyword evidence="10" id="KW-0472">Membrane</keyword>
<keyword evidence="10" id="KW-0812">Transmembrane</keyword>
<keyword evidence="5 13" id="KW-0808">Transferase</keyword>
<dbReference type="KEGG" id="acaf:CA12_31480"/>
<dbReference type="PANTHER" id="PTHR43065:SF46">
    <property type="entry name" value="C4-DICARBOXYLATE TRANSPORT SENSOR PROTEIN DCTB"/>
    <property type="match status" value="1"/>
</dbReference>
<evidence type="ECO:0000259" key="11">
    <source>
        <dbReference type="PROSITE" id="PS50109"/>
    </source>
</evidence>
<dbReference type="PRINTS" id="PR00344">
    <property type="entry name" value="BCTRLSENSOR"/>
</dbReference>
<protein>
    <recommendedName>
        <fullName evidence="3">histidine kinase</fullName>
        <ecNumber evidence="3">2.7.13.3</ecNumber>
    </recommendedName>
</protein>
<feature type="transmembrane region" description="Helical" evidence="10">
    <location>
        <begin position="12"/>
        <end position="33"/>
    </location>
</feature>
<dbReference type="GO" id="GO:0005524">
    <property type="term" value="F:ATP binding"/>
    <property type="evidence" value="ECO:0007669"/>
    <property type="project" value="UniProtKB-KW"/>
</dbReference>
<keyword evidence="6" id="KW-0547">Nucleotide-binding</keyword>
<evidence type="ECO:0000256" key="5">
    <source>
        <dbReference type="ARBA" id="ARBA00022679"/>
    </source>
</evidence>
<comment type="catalytic activity">
    <reaction evidence="1">
        <text>ATP + protein L-histidine = ADP + protein N-phospho-L-histidine.</text>
        <dbReference type="EC" id="2.7.13.3"/>
    </reaction>
</comment>
<dbReference type="Proteomes" id="UP000318741">
    <property type="component" value="Chromosome"/>
</dbReference>
<keyword evidence="14" id="KW-1185">Reference proteome</keyword>
<dbReference type="PROSITE" id="PS50109">
    <property type="entry name" value="HIS_KIN"/>
    <property type="match status" value="1"/>
</dbReference>
<dbReference type="CDD" id="cd00075">
    <property type="entry name" value="HATPase"/>
    <property type="match status" value="1"/>
</dbReference>
<dbReference type="InterPro" id="IPR005467">
    <property type="entry name" value="His_kinase_dom"/>
</dbReference>
<dbReference type="OrthoDB" id="226486at2"/>
<dbReference type="GO" id="GO:0016020">
    <property type="term" value="C:membrane"/>
    <property type="evidence" value="ECO:0007669"/>
    <property type="project" value="UniProtKB-SubCell"/>
</dbReference>
<dbReference type="InterPro" id="IPR036890">
    <property type="entry name" value="HATPase_C_sf"/>
</dbReference>
<dbReference type="CDD" id="cd06225">
    <property type="entry name" value="HAMP"/>
    <property type="match status" value="1"/>
</dbReference>
<dbReference type="GO" id="GO:0000155">
    <property type="term" value="F:phosphorelay sensor kinase activity"/>
    <property type="evidence" value="ECO:0007669"/>
    <property type="project" value="InterPro"/>
</dbReference>
<reference evidence="13 14" key="1">
    <citation type="submission" date="2019-02" db="EMBL/GenBank/DDBJ databases">
        <title>Deep-cultivation of Planctomycetes and their phenomic and genomic characterization uncovers novel biology.</title>
        <authorList>
            <person name="Wiegand S."/>
            <person name="Jogler M."/>
            <person name="Boedeker C."/>
            <person name="Pinto D."/>
            <person name="Vollmers J."/>
            <person name="Rivas-Marin E."/>
            <person name="Kohn T."/>
            <person name="Peeters S.H."/>
            <person name="Heuer A."/>
            <person name="Rast P."/>
            <person name="Oberbeckmann S."/>
            <person name="Bunk B."/>
            <person name="Jeske O."/>
            <person name="Meyerdierks A."/>
            <person name="Storesund J.E."/>
            <person name="Kallscheuer N."/>
            <person name="Luecker S."/>
            <person name="Lage O.M."/>
            <person name="Pohl T."/>
            <person name="Merkel B.J."/>
            <person name="Hornburger P."/>
            <person name="Mueller R.-W."/>
            <person name="Bruemmer F."/>
            <person name="Labrenz M."/>
            <person name="Spormann A.M."/>
            <person name="Op den Camp H."/>
            <person name="Overmann J."/>
            <person name="Amann R."/>
            <person name="Jetten M.S.M."/>
            <person name="Mascher T."/>
            <person name="Medema M.H."/>
            <person name="Devos D.P."/>
            <person name="Kaster A.-K."/>
            <person name="Ovreas L."/>
            <person name="Rohde M."/>
            <person name="Galperin M.Y."/>
            <person name="Jogler C."/>
        </authorList>
    </citation>
    <scope>NUCLEOTIDE SEQUENCE [LARGE SCALE GENOMIC DNA]</scope>
    <source>
        <strain evidence="13 14">CA12</strain>
    </source>
</reference>
<dbReference type="PROSITE" id="PS50885">
    <property type="entry name" value="HAMP"/>
    <property type="match status" value="1"/>
</dbReference>
<comment type="subcellular location">
    <subcellularLocation>
        <location evidence="2">Membrane</location>
    </subcellularLocation>
</comment>
<evidence type="ECO:0000313" key="14">
    <source>
        <dbReference type="Proteomes" id="UP000318741"/>
    </source>
</evidence>